<feature type="compositionally biased region" description="Low complexity" evidence="1">
    <location>
        <begin position="787"/>
        <end position="810"/>
    </location>
</feature>
<feature type="compositionally biased region" description="Polar residues" evidence="1">
    <location>
        <begin position="169"/>
        <end position="179"/>
    </location>
</feature>
<evidence type="ECO:0000313" key="4">
    <source>
        <dbReference type="Proteomes" id="UP000799772"/>
    </source>
</evidence>
<feature type="compositionally biased region" description="Low complexity" evidence="1">
    <location>
        <begin position="228"/>
        <end position="244"/>
    </location>
</feature>
<comment type="caution">
    <text evidence="3">The sequence shown here is derived from an EMBL/GenBank/DDBJ whole genome shotgun (WGS) entry which is preliminary data.</text>
</comment>
<dbReference type="EMBL" id="ML978130">
    <property type="protein sequence ID" value="KAF2096150.1"/>
    <property type="molecule type" value="Genomic_DNA"/>
</dbReference>
<feature type="region of interest" description="Disordered" evidence="1">
    <location>
        <begin position="367"/>
        <end position="431"/>
    </location>
</feature>
<feature type="compositionally biased region" description="Basic and acidic residues" evidence="1">
    <location>
        <begin position="1009"/>
        <end position="1018"/>
    </location>
</feature>
<keyword evidence="2" id="KW-1133">Transmembrane helix</keyword>
<protein>
    <submittedName>
        <fullName evidence="3">Uncharacterized protein</fullName>
    </submittedName>
</protein>
<feature type="compositionally biased region" description="Polar residues" evidence="1">
    <location>
        <begin position="505"/>
        <end position="528"/>
    </location>
</feature>
<feature type="compositionally biased region" description="Polar residues" evidence="1">
    <location>
        <begin position="378"/>
        <end position="387"/>
    </location>
</feature>
<feature type="region of interest" description="Disordered" evidence="1">
    <location>
        <begin position="751"/>
        <end position="868"/>
    </location>
</feature>
<feature type="region of interest" description="Disordered" evidence="1">
    <location>
        <begin position="1071"/>
        <end position="1115"/>
    </location>
</feature>
<proteinExistence type="predicted"/>
<evidence type="ECO:0000256" key="1">
    <source>
        <dbReference type="SAM" id="MobiDB-lite"/>
    </source>
</evidence>
<feature type="region of interest" description="Disordered" evidence="1">
    <location>
        <begin position="450"/>
        <end position="550"/>
    </location>
</feature>
<sequence length="1194" mass="128644">MAGDTNSTGAATAQHLNIGIVVGIAVAGLVILAVLVGLVILIVKARKSHKRLINDLESRGADIRRPSIAEIQDPNTTRTRTVLRRNNCIQAYGNCQSGWDSLDSHESYGKTPDYGGPLSPYHTFHYSEPAEQTTPERAKHLPWPFSRGFHHRHGRGQARQSTLSAITEAFSESPSSRQVVTPRPLIPDPDEAAGPDPYGYFGNRNHQDMHDEESSPVPTDDDHRPDSPHSSAVALPALKPAPLSGPRGAETIRLVESRSKSIASLPSYMSREEPAKSKRPQMRGRSISLCSQTVGIAPEAPVPPLPVHLTAEEKRSSMVSFNPAPARLSVSSVESGGSSVLIRSPNPAVKRDRSFKLMEGAGREWANSLIIGPRPQKSPHSGVSKSPSLRRHQTIGSNGSIKSSIVRYSGDSATGGRLSRSSSVASSLSGHDHLSAGKIATAETIRLSRASSASSIGNRNVRLLHTPRRQSRISVDAKGSPSERRASILQDISGNSGPTPRERSQSPLRNSTSQGNDGQLFHWQSSPIRQPRPSALKGSPGARSPGHRRQNCVRISLQPTILGAASQNNSPPAMNGIKEESSDDMLEQANALPNPLTTKRDLPRPPTASAFQPDVGLGLTALRASLTSSSPRLSLVNFCQENFLPMEVFGLNSNRSSPYKRNSTRLSMVSSQLSIPSFPSPCKDRVPKEQMQPPTIKLSTPSMGSKKNEREDEDVFQDALSTPPAEETPKAPSATEDDLLKAFLALSSSEADGDALPEMQTEEPEATLQVPASSPPMLSIEGWHIQRSASPRHLPSSSSPCSPKTSRPPSFLAGSDSLPMNSTEMKSMLNLGKLEGPSPTDAELPSPSAPAMPPSVSRSNTLVGPRAQPANPLRWTVQTLRRMNSDAGDSFRAERHYLRMGRGASPTLPGAAAYRDSYMDFTSIANPDDVDQAGFGLGILDGLSEDEELDVDELLGIKDHSGEEKNDTAECGVNTDLSWFHSDEIAKSWDREDSGTLGSGGNQWNGTIRKVEQEESRRSSTVWEDGERFWEQNIPEIECPSSPCPKPAVLPRPNTHATSPAMYIPGLFHTHQQGERATSSSGGSSSQYRMSPRPAISAGPINAARKRRPERSSEMRKSAILNMSMSAGNRGTSVEVTQVNDGGKESSVRAAVDTPAGHHIKVVVQPPTGSSVVRLEGFSDSPRSLYDSDGFLTR</sequence>
<feature type="compositionally biased region" description="Polar residues" evidence="1">
    <location>
        <begin position="394"/>
        <end position="403"/>
    </location>
</feature>
<keyword evidence="2" id="KW-0472">Membrane</keyword>
<gene>
    <name evidence="3" type="ORF">NA57DRAFT_78921</name>
</gene>
<evidence type="ECO:0000256" key="2">
    <source>
        <dbReference type="SAM" id="Phobius"/>
    </source>
</evidence>
<accession>A0A9P4IBD7</accession>
<dbReference type="OrthoDB" id="3546893at2759"/>
<feature type="compositionally biased region" description="Low complexity" evidence="1">
    <location>
        <begin position="417"/>
        <end position="429"/>
    </location>
</feature>
<feature type="region of interest" description="Disordered" evidence="1">
    <location>
        <begin position="169"/>
        <end position="247"/>
    </location>
</feature>
<dbReference type="AlphaFoldDB" id="A0A9P4IBD7"/>
<evidence type="ECO:0000313" key="3">
    <source>
        <dbReference type="EMBL" id="KAF2096150.1"/>
    </source>
</evidence>
<feature type="region of interest" description="Disordered" evidence="1">
    <location>
        <begin position="1174"/>
        <end position="1194"/>
    </location>
</feature>
<reference evidence="3" key="1">
    <citation type="journal article" date="2020" name="Stud. Mycol.">
        <title>101 Dothideomycetes genomes: a test case for predicting lifestyles and emergence of pathogens.</title>
        <authorList>
            <person name="Haridas S."/>
            <person name="Albert R."/>
            <person name="Binder M."/>
            <person name="Bloem J."/>
            <person name="Labutti K."/>
            <person name="Salamov A."/>
            <person name="Andreopoulos B."/>
            <person name="Baker S."/>
            <person name="Barry K."/>
            <person name="Bills G."/>
            <person name="Bluhm B."/>
            <person name="Cannon C."/>
            <person name="Castanera R."/>
            <person name="Culley D."/>
            <person name="Daum C."/>
            <person name="Ezra D."/>
            <person name="Gonzalez J."/>
            <person name="Henrissat B."/>
            <person name="Kuo A."/>
            <person name="Liang C."/>
            <person name="Lipzen A."/>
            <person name="Lutzoni F."/>
            <person name="Magnuson J."/>
            <person name="Mondo S."/>
            <person name="Nolan M."/>
            <person name="Ohm R."/>
            <person name="Pangilinan J."/>
            <person name="Park H.-J."/>
            <person name="Ramirez L."/>
            <person name="Alfaro M."/>
            <person name="Sun H."/>
            <person name="Tritt A."/>
            <person name="Yoshinaga Y."/>
            <person name="Zwiers L.-H."/>
            <person name="Turgeon B."/>
            <person name="Goodwin S."/>
            <person name="Spatafora J."/>
            <person name="Crous P."/>
            <person name="Grigoriev I."/>
        </authorList>
    </citation>
    <scope>NUCLEOTIDE SEQUENCE</scope>
    <source>
        <strain evidence="3">CBS 133067</strain>
    </source>
</reference>
<feature type="compositionally biased region" description="Acidic residues" evidence="1">
    <location>
        <begin position="751"/>
        <end position="765"/>
    </location>
</feature>
<feature type="region of interest" description="Disordered" evidence="1">
    <location>
        <begin position="562"/>
        <end position="585"/>
    </location>
</feature>
<keyword evidence="4" id="KW-1185">Reference proteome</keyword>
<keyword evidence="2" id="KW-0812">Transmembrane</keyword>
<name>A0A9P4IBD7_9PEZI</name>
<dbReference type="Proteomes" id="UP000799772">
    <property type="component" value="Unassembled WGS sequence"/>
</dbReference>
<feature type="transmembrane region" description="Helical" evidence="2">
    <location>
        <begin position="20"/>
        <end position="43"/>
    </location>
</feature>
<feature type="region of interest" description="Disordered" evidence="1">
    <location>
        <begin position="990"/>
        <end position="1023"/>
    </location>
</feature>
<feature type="region of interest" description="Disordered" evidence="1">
    <location>
        <begin position="671"/>
        <end position="735"/>
    </location>
</feature>
<organism evidence="3 4">
    <name type="scientific">Rhizodiscina lignyota</name>
    <dbReference type="NCBI Taxonomy" id="1504668"/>
    <lineage>
        <taxon>Eukaryota</taxon>
        <taxon>Fungi</taxon>
        <taxon>Dikarya</taxon>
        <taxon>Ascomycota</taxon>
        <taxon>Pezizomycotina</taxon>
        <taxon>Dothideomycetes</taxon>
        <taxon>Pleosporomycetidae</taxon>
        <taxon>Aulographales</taxon>
        <taxon>Rhizodiscinaceae</taxon>
        <taxon>Rhizodiscina</taxon>
    </lineage>
</organism>